<organism evidence="1 2">
    <name type="scientific">Pontibacillus yanchengensis</name>
    <dbReference type="NCBI Taxonomy" id="462910"/>
    <lineage>
        <taxon>Bacteria</taxon>
        <taxon>Bacillati</taxon>
        <taxon>Bacillota</taxon>
        <taxon>Bacilli</taxon>
        <taxon>Bacillales</taxon>
        <taxon>Bacillaceae</taxon>
        <taxon>Pontibacillus</taxon>
    </lineage>
</organism>
<sequence length="152" mass="17502">MQTKTTQAIRALFRFWQQNLGEGNPAVRVKQASDFIAEWENHVDLAKKITKHPATRKKMRERNYSILDVLADYIISADQVAERRAEYTVYNPDKEYNALVKPKKDGTELSLLMDGELEADEDDSGIFQAPPYCVLEYDVKPDLPPQKIRKNS</sequence>
<dbReference type="Proteomes" id="UP000466692">
    <property type="component" value="Unassembled WGS sequence"/>
</dbReference>
<keyword evidence="2" id="KW-1185">Reference proteome</keyword>
<protein>
    <submittedName>
        <fullName evidence="1">Uncharacterized protein</fullName>
    </submittedName>
</protein>
<comment type="caution">
    <text evidence="1">The sequence shown here is derived from an EMBL/GenBank/DDBJ whole genome shotgun (WGS) entry which is preliminary data.</text>
</comment>
<dbReference type="EMBL" id="WMEU01000002">
    <property type="protein sequence ID" value="MYL53305.1"/>
    <property type="molecule type" value="Genomic_DNA"/>
</dbReference>
<accession>A0ACC7VGS1</accession>
<evidence type="ECO:0000313" key="1">
    <source>
        <dbReference type="EMBL" id="MYL53305.1"/>
    </source>
</evidence>
<reference evidence="1" key="1">
    <citation type="submission" date="2019-11" db="EMBL/GenBank/DDBJ databases">
        <title>Genome sequences of 17 halophilic strains isolated from different environments.</title>
        <authorList>
            <person name="Furrow R.E."/>
        </authorList>
    </citation>
    <scope>NUCLEOTIDE SEQUENCE</scope>
    <source>
        <strain evidence="1">22510_22_Filter</strain>
    </source>
</reference>
<evidence type="ECO:0000313" key="2">
    <source>
        <dbReference type="Proteomes" id="UP000466692"/>
    </source>
</evidence>
<proteinExistence type="predicted"/>
<gene>
    <name evidence="1" type="ORF">GLW08_08130</name>
</gene>
<name>A0ACC7VGS1_9BACI</name>